<feature type="chain" id="PRO_5046510638" evidence="6">
    <location>
        <begin position="22"/>
        <end position="242"/>
    </location>
</feature>
<gene>
    <name evidence="7" type="ORF">J2W49_002739</name>
</gene>
<organism evidence="7 8">
    <name type="scientific">Hydrogenophaga palleronii</name>
    <dbReference type="NCBI Taxonomy" id="65655"/>
    <lineage>
        <taxon>Bacteria</taxon>
        <taxon>Pseudomonadati</taxon>
        <taxon>Pseudomonadota</taxon>
        <taxon>Betaproteobacteria</taxon>
        <taxon>Burkholderiales</taxon>
        <taxon>Comamonadaceae</taxon>
        <taxon>Hydrogenophaga</taxon>
    </lineage>
</organism>
<evidence type="ECO:0000313" key="8">
    <source>
        <dbReference type="Proteomes" id="UP001265700"/>
    </source>
</evidence>
<dbReference type="EMBL" id="JAVDWU010000005">
    <property type="protein sequence ID" value="MDR7150776.1"/>
    <property type="molecule type" value="Genomic_DNA"/>
</dbReference>
<feature type="signal peptide" evidence="6">
    <location>
        <begin position="1"/>
        <end position="21"/>
    </location>
</feature>
<comment type="subcellular location">
    <subcellularLocation>
        <location evidence="1">Cell outer membrane</location>
        <topology evidence="1">Lipid-anchor</topology>
    </subcellularLocation>
</comment>
<keyword evidence="4" id="KW-0564">Palmitate</keyword>
<keyword evidence="3" id="KW-0472">Membrane</keyword>
<evidence type="ECO:0000256" key="3">
    <source>
        <dbReference type="ARBA" id="ARBA00023136"/>
    </source>
</evidence>
<evidence type="ECO:0000256" key="1">
    <source>
        <dbReference type="ARBA" id="ARBA00004459"/>
    </source>
</evidence>
<sequence length="242" mass="25797">MRSRIHFVLAALAAATLPGCAATFQTPGFRIGSATSKNLFVSSSQFANKEVRLRLRNSSGDPSIDMAKMRTSVESGLRSAGYSVGGEGAGIVMDVNLYFMGNVASGRQRAGNEVGALLGGVTGYEAGRRAGGVSAVSGAILGAVAGATLQEVVRAHNEYDSYLVLCDVNLGVVRQESKSRDSFVIGGNRIEHKEEEERATFDSFALRETVKVAVYAGDRRENHGYVIQAMQDRLSRMVANLL</sequence>
<keyword evidence="8" id="KW-1185">Reference proteome</keyword>
<protein>
    <submittedName>
        <fullName evidence="7">Outer membrane lipoprotein SlyB</fullName>
    </submittedName>
</protein>
<evidence type="ECO:0000256" key="5">
    <source>
        <dbReference type="ARBA" id="ARBA00023288"/>
    </source>
</evidence>
<evidence type="ECO:0000256" key="4">
    <source>
        <dbReference type="ARBA" id="ARBA00023139"/>
    </source>
</evidence>
<keyword evidence="2 6" id="KW-0732">Signal</keyword>
<reference evidence="7 8" key="1">
    <citation type="submission" date="2023-07" db="EMBL/GenBank/DDBJ databases">
        <title>Sorghum-associated microbial communities from plants grown in Nebraska, USA.</title>
        <authorList>
            <person name="Schachtman D."/>
        </authorList>
    </citation>
    <scope>NUCLEOTIDE SEQUENCE [LARGE SCALE GENOMIC DNA]</scope>
    <source>
        <strain evidence="7 8">4249</strain>
    </source>
</reference>
<evidence type="ECO:0000313" key="7">
    <source>
        <dbReference type="EMBL" id="MDR7150776.1"/>
    </source>
</evidence>
<dbReference type="RefSeq" id="WP_310316869.1">
    <property type="nucleotide sequence ID" value="NZ_JAVDWU010000005.1"/>
</dbReference>
<accession>A0ABU1WNA5</accession>
<evidence type="ECO:0000256" key="2">
    <source>
        <dbReference type="ARBA" id="ARBA00022729"/>
    </source>
</evidence>
<comment type="caution">
    <text evidence="7">The sequence shown here is derived from an EMBL/GenBank/DDBJ whole genome shotgun (WGS) entry which is preliminary data.</text>
</comment>
<keyword evidence="5 7" id="KW-0449">Lipoprotein</keyword>
<dbReference type="InterPro" id="IPR008874">
    <property type="entry name" value="TraT_complement-R"/>
</dbReference>
<dbReference type="Pfam" id="PF05818">
    <property type="entry name" value="TraT"/>
    <property type="match status" value="1"/>
</dbReference>
<evidence type="ECO:0000256" key="6">
    <source>
        <dbReference type="SAM" id="SignalP"/>
    </source>
</evidence>
<name>A0ABU1WNA5_9BURK</name>
<dbReference type="Proteomes" id="UP001265700">
    <property type="component" value="Unassembled WGS sequence"/>
</dbReference>
<proteinExistence type="predicted"/>